<evidence type="ECO:0000313" key="4">
    <source>
        <dbReference type="EMBL" id="TWI47270.1"/>
    </source>
</evidence>
<dbReference type="Pfam" id="PF13439">
    <property type="entry name" value="Glyco_transf_4"/>
    <property type="match status" value="1"/>
</dbReference>
<accession>A0A562PSZ1</accession>
<evidence type="ECO:0000259" key="2">
    <source>
        <dbReference type="Pfam" id="PF00534"/>
    </source>
</evidence>
<dbReference type="PANTHER" id="PTHR46401">
    <property type="entry name" value="GLYCOSYLTRANSFERASE WBBK-RELATED"/>
    <property type="match status" value="1"/>
</dbReference>
<name>A0A562PSZ1_9PSED</name>
<keyword evidence="5" id="KW-1185">Reference proteome</keyword>
<evidence type="ECO:0000313" key="5">
    <source>
        <dbReference type="Proteomes" id="UP000316905"/>
    </source>
</evidence>
<dbReference type="Pfam" id="PF00534">
    <property type="entry name" value="Glycos_transf_1"/>
    <property type="match status" value="1"/>
</dbReference>
<evidence type="ECO:0000256" key="1">
    <source>
        <dbReference type="ARBA" id="ARBA00022679"/>
    </source>
</evidence>
<dbReference type="InterPro" id="IPR028098">
    <property type="entry name" value="Glyco_trans_4-like_N"/>
</dbReference>
<dbReference type="Proteomes" id="UP000316905">
    <property type="component" value="Unassembled WGS sequence"/>
</dbReference>
<dbReference type="RefSeq" id="WP_145145695.1">
    <property type="nucleotide sequence ID" value="NZ_VLKY01000024.1"/>
</dbReference>
<proteinExistence type="predicted"/>
<feature type="domain" description="Glycosyl transferase family 1" evidence="2">
    <location>
        <begin position="173"/>
        <end position="324"/>
    </location>
</feature>
<gene>
    <name evidence="4" type="ORF">IQ22_04334</name>
</gene>
<dbReference type="SUPFAM" id="SSF53756">
    <property type="entry name" value="UDP-Glycosyltransferase/glycogen phosphorylase"/>
    <property type="match status" value="1"/>
</dbReference>
<keyword evidence="1 4" id="KW-0808">Transferase</keyword>
<protein>
    <submittedName>
        <fullName evidence="4">Glycosyltransferase involved in cell wall biosynthesis</fullName>
    </submittedName>
</protein>
<dbReference type="AlphaFoldDB" id="A0A562PSZ1"/>
<dbReference type="PANTHER" id="PTHR46401:SF2">
    <property type="entry name" value="GLYCOSYLTRANSFERASE WBBK-RELATED"/>
    <property type="match status" value="1"/>
</dbReference>
<reference evidence="4 5" key="1">
    <citation type="journal article" date="2015" name="Stand. Genomic Sci.">
        <title>Genomic Encyclopedia of Bacterial and Archaeal Type Strains, Phase III: the genomes of soil and plant-associated and newly described type strains.</title>
        <authorList>
            <person name="Whitman W.B."/>
            <person name="Woyke T."/>
            <person name="Klenk H.P."/>
            <person name="Zhou Y."/>
            <person name="Lilburn T.G."/>
            <person name="Beck B.J."/>
            <person name="De Vos P."/>
            <person name="Vandamme P."/>
            <person name="Eisen J.A."/>
            <person name="Garrity G."/>
            <person name="Hugenholtz P."/>
            <person name="Kyrpides N.C."/>
        </authorList>
    </citation>
    <scope>NUCLEOTIDE SEQUENCE [LARGE SCALE GENOMIC DNA]</scope>
    <source>
        <strain evidence="4 5">CGMCC 1.6858</strain>
    </source>
</reference>
<feature type="domain" description="Glycosyltransferase subfamily 4-like N-terminal" evidence="3">
    <location>
        <begin position="96"/>
        <end position="164"/>
    </location>
</feature>
<evidence type="ECO:0000259" key="3">
    <source>
        <dbReference type="Pfam" id="PF13439"/>
    </source>
</evidence>
<dbReference type="InterPro" id="IPR001296">
    <property type="entry name" value="Glyco_trans_1"/>
</dbReference>
<dbReference type="OrthoDB" id="9801609at2"/>
<dbReference type="GO" id="GO:0009103">
    <property type="term" value="P:lipopolysaccharide biosynthetic process"/>
    <property type="evidence" value="ECO:0007669"/>
    <property type="project" value="TreeGrafter"/>
</dbReference>
<dbReference type="EMBL" id="VLKY01000024">
    <property type="protein sequence ID" value="TWI47270.1"/>
    <property type="molecule type" value="Genomic_DNA"/>
</dbReference>
<dbReference type="GO" id="GO:0016757">
    <property type="term" value="F:glycosyltransferase activity"/>
    <property type="evidence" value="ECO:0007669"/>
    <property type="project" value="InterPro"/>
</dbReference>
<dbReference type="CDD" id="cd03809">
    <property type="entry name" value="GT4_MtfB-like"/>
    <property type="match status" value="1"/>
</dbReference>
<organism evidence="4 5">
    <name type="scientific">Pseudomonas duriflava</name>
    <dbReference type="NCBI Taxonomy" id="459528"/>
    <lineage>
        <taxon>Bacteria</taxon>
        <taxon>Pseudomonadati</taxon>
        <taxon>Pseudomonadota</taxon>
        <taxon>Gammaproteobacteria</taxon>
        <taxon>Pseudomonadales</taxon>
        <taxon>Pseudomonadaceae</taxon>
        <taxon>Pseudomonas</taxon>
    </lineage>
</organism>
<dbReference type="Gene3D" id="3.40.50.2000">
    <property type="entry name" value="Glycogen Phosphorylase B"/>
    <property type="match status" value="2"/>
</dbReference>
<comment type="caution">
    <text evidence="4">The sequence shown here is derived from an EMBL/GenBank/DDBJ whole genome shotgun (WGS) entry which is preliminary data.</text>
</comment>
<sequence>MIVVNARFLTQPLTGVQRFAECISLELSRLRGDIRFVSPPGILRPDIGRALKVHILGRQTGTLWEQLDLPLYLARQKSPLLLSLGSTAPVLYGNQLSTHHDINYIRYPQSYSLSFRLVYRLLTPLMLKRTRTLITVSEFSRQEIAGFYGRNLDDIAVVPNAVDTGFKPAPDLSPNRVPYLLAVSSPIYHKNFERMVQAFLALEPTRKIELRIVGKTHPIFSSSSVSQLTQTDTRVRFLGRLSDKALIQQYQYATAFVFPSLYEGFGIPPLEAQACGCPVIASRAASIPEVLGDSALYFDPLNIEDMTSAMRRILDDVSCQDILRERGLENVRRYSWEDSAERISQLIDHTLSVSTQALKSAI</sequence>